<protein>
    <submittedName>
        <fullName evidence="2">Uncharacterized protein</fullName>
    </submittedName>
</protein>
<evidence type="ECO:0000256" key="1">
    <source>
        <dbReference type="SAM" id="MobiDB-lite"/>
    </source>
</evidence>
<evidence type="ECO:0000313" key="2">
    <source>
        <dbReference type="EMBL" id="KIO30586.1"/>
    </source>
</evidence>
<sequence length="362" mass="39713">MYSAHGPLEALLTSDDDTIEAAMPSEALVNPNPIVWISFAGGPNESAASFIQSIQRVAFQQNRIKDDEWIAELASTCFTDKALVWYLGLGKETQSSWTRLRIALVRHYLVQIPAQAPRPSPARTPPQPKPAPPQPKAISSATTDIGWIEVVRPEFGDLLGLLSQDSTGKFVVDPSPEKALKLQKVLHTDSIHQQLKIYSLKFVDAIYPQFPFLGLKLVKSPGEDPNFVPPQHSNSYVLDCFSSSRTNGGWQSTTAYATWDFVQTTESEPGPYYLRKAEGTDPKARVISAVWTSTNMIEDVAELGLTWPSGDNRSAASISEIKLDAILQKGGIEGLHVHRHNLAADASNESHVALIFRKTSGP</sequence>
<feature type="compositionally biased region" description="Pro residues" evidence="1">
    <location>
        <begin position="116"/>
        <end position="135"/>
    </location>
</feature>
<reference evidence="3" key="2">
    <citation type="submission" date="2015-01" db="EMBL/GenBank/DDBJ databases">
        <title>Evolutionary Origins and Diversification of the Mycorrhizal Mutualists.</title>
        <authorList>
            <consortium name="DOE Joint Genome Institute"/>
            <consortium name="Mycorrhizal Genomics Consortium"/>
            <person name="Kohler A."/>
            <person name="Kuo A."/>
            <person name="Nagy L.G."/>
            <person name="Floudas D."/>
            <person name="Copeland A."/>
            <person name="Barry K.W."/>
            <person name="Cichocki N."/>
            <person name="Veneault-Fourrey C."/>
            <person name="LaButti K."/>
            <person name="Lindquist E.A."/>
            <person name="Lipzen A."/>
            <person name="Lundell T."/>
            <person name="Morin E."/>
            <person name="Murat C."/>
            <person name="Riley R."/>
            <person name="Ohm R."/>
            <person name="Sun H."/>
            <person name="Tunlid A."/>
            <person name="Henrissat B."/>
            <person name="Grigoriev I.V."/>
            <person name="Hibbett D.S."/>
            <person name="Martin F."/>
        </authorList>
    </citation>
    <scope>NUCLEOTIDE SEQUENCE [LARGE SCALE GENOMIC DNA]</scope>
    <source>
        <strain evidence="3">MUT 4182</strain>
    </source>
</reference>
<dbReference type="HOGENOM" id="CLU_050425_0_0_1"/>
<gene>
    <name evidence="2" type="ORF">M407DRAFT_20311</name>
</gene>
<dbReference type="Proteomes" id="UP000054248">
    <property type="component" value="Unassembled WGS sequence"/>
</dbReference>
<feature type="region of interest" description="Disordered" evidence="1">
    <location>
        <begin position="115"/>
        <end position="139"/>
    </location>
</feature>
<dbReference type="OrthoDB" id="3239992at2759"/>
<accession>A0A0C3QQ68</accession>
<dbReference type="AlphaFoldDB" id="A0A0C3QQ68"/>
<name>A0A0C3QQ68_9AGAM</name>
<keyword evidence="3" id="KW-1185">Reference proteome</keyword>
<evidence type="ECO:0000313" key="3">
    <source>
        <dbReference type="Proteomes" id="UP000054248"/>
    </source>
</evidence>
<proteinExistence type="predicted"/>
<organism evidence="2 3">
    <name type="scientific">Tulasnella calospora MUT 4182</name>
    <dbReference type="NCBI Taxonomy" id="1051891"/>
    <lineage>
        <taxon>Eukaryota</taxon>
        <taxon>Fungi</taxon>
        <taxon>Dikarya</taxon>
        <taxon>Basidiomycota</taxon>
        <taxon>Agaricomycotina</taxon>
        <taxon>Agaricomycetes</taxon>
        <taxon>Cantharellales</taxon>
        <taxon>Tulasnellaceae</taxon>
        <taxon>Tulasnella</taxon>
    </lineage>
</organism>
<reference evidence="2 3" key="1">
    <citation type="submission" date="2014-04" db="EMBL/GenBank/DDBJ databases">
        <authorList>
            <consortium name="DOE Joint Genome Institute"/>
            <person name="Kuo A."/>
            <person name="Girlanda M."/>
            <person name="Perotto S."/>
            <person name="Kohler A."/>
            <person name="Nagy L.G."/>
            <person name="Floudas D."/>
            <person name="Copeland A."/>
            <person name="Barry K.W."/>
            <person name="Cichocki N."/>
            <person name="Veneault-Fourrey C."/>
            <person name="LaButti K."/>
            <person name="Lindquist E.A."/>
            <person name="Lipzen A."/>
            <person name="Lundell T."/>
            <person name="Morin E."/>
            <person name="Murat C."/>
            <person name="Sun H."/>
            <person name="Tunlid A."/>
            <person name="Henrissat B."/>
            <person name="Grigoriev I.V."/>
            <person name="Hibbett D.S."/>
            <person name="Martin F."/>
            <person name="Nordberg H.P."/>
            <person name="Cantor M.N."/>
            <person name="Hua S.X."/>
        </authorList>
    </citation>
    <scope>NUCLEOTIDE SEQUENCE [LARGE SCALE GENOMIC DNA]</scope>
    <source>
        <strain evidence="2 3">MUT 4182</strain>
    </source>
</reference>
<dbReference type="EMBL" id="KN822970">
    <property type="protein sequence ID" value="KIO30586.1"/>
    <property type="molecule type" value="Genomic_DNA"/>
</dbReference>